<evidence type="ECO:0000313" key="1">
    <source>
        <dbReference type="EMBL" id="SVB61254.1"/>
    </source>
</evidence>
<accession>A0A382FG11</accession>
<gene>
    <name evidence="1" type="ORF">METZ01_LOCUS214108</name>
</gene>
<name>A0A382FG11_9ZZZZ</name>
<feature type="non-terminal residue" evidence="1">
    <location>
        <position position="283"/>
    </location>
</feature>
<protein>
    <submittedName>
        <fullName evidence="1">Uncharacterized protein</fullName>
    </submittedName>
</protein>
<proteinExistence type="predicted"/>
<feature type="non-terminal residue" evidence="1">
    <location>
        <position position="1"/>
    </location>
</feature>
<dbReference type="EMBL" id="UINC01049451">
    <property type="protein sequence ID" value="SVB61254.1"/>
    <property type="molecule type" value="Genomic_DNA"/>
</dbReference>
<dbReference type="AlphaFoldDB" id="A0A382FG11"/>
<sequence length="283" mass="33124">VLFLGEWCRRYSRKHRWSALDAVVLPYHWDDRTQFLADYKYLRLFHERLLQDLTGQLNQLHGVDHSLRYWRILIGPWLGYFVQVLFDRWTSVQQAVSQFDLSGTIVLTSQNGPLVPNDMEDFNRLYLEDAWNHQQYASILRRFTAVPCITRVQRGMDAGPNEGATAVTWKQRIKRTLVAGYGRVAGTLSRDRDAFLLSTRMWFRDEMALHRRLGQIPQMWRSVAPVRVAVDDSQRQWVVTGEDRSEFETCARALIPQQIPTAYLEGYGRLLQQIGGLSWPRRP</sequence>
<reference evidence="1" key="1">
    <citation type="submission" date="2018-05" db="EMBL/GenBank/DDBJ databases">
        <authorList>
            <person name="Lanie J.A."/>
            <person name="Ng W.-L."/>
            <person name="Kazmierczak K.M."/>
            <person name="Andrzejewski T.M."/>
            <person name="Davidsen T.M."/>
            <person name="Wayne K.J."/>
            <person name="Tettelin H."/>
            <person name="Glass J.I."/>
            <person name="Rusch D."/>
            <person name="Podicherti R."/>
            <person name="Tsui H.-C.T."/>
            <person name="Winkler M.E."/>
        </authorList>
    </citation>
    <scope>NUCLEOTIDE SEQUENCE</scope>
</reference>
<organism evidence="1">
    <name type="scientific">marine metagenome</name>
    <dbReference type="NCBI Taxonomy" id="408172"/>
    <lineage>
        <taxon>unclassified sequences</taxon>
        <taxon>metagenomes</taxon>
        <taxon>ecological metagenomes</taxon>
    </lineage>
</organism>